<evidence type="ECO:0000313" key="8">
    <source>
        <dbReference type="EMBL" id="KAJ9143521.1"/>
    </source>
</evidence>
<dbReference type="AlphaFoldDB" id="A0AA38RYU5"/>
<dbReference type="PANTHER" id="PTHR37534:SF39">
    <property type="entry name" value="TRANSCRIPTION FACTOR DOMAIN-CONTAINING PROTEIN"/>
    <property type="match status" value="1"/>
</dbReference>
<dbReference type="GO" id="GO:0045944">
    <property type="term" value="P:positive regulation of transcription by RNA polymerase II"/>
    <property type="evidence" value="ECO:0007669"/>
    <property type="project" value="TreeGrafter"/>
</dbReference>
<evidence type="ECO:0000256" key="3">
    <source>
        <dbReference type="ARBA" id="ARBA00023015"/>
    </source>
</evidence>
<keyword evidence="6" id="KW-0539">Nucleus</keyword>
<dbReference type="PROSITE" id="PS50048">
    <property type="entry name" value="ZN2_CY6_FUNGAL_2"/>
    <property type="match status" value="1"/>
</dbReference>
<name>A0AA38RYU5_9PEZI</name>
<gene>
    <name evidence="8" type="ORF">NKR23_g6603</name>
</gene>
<dbReference type="Gene3D" id="4.10.240.10">
    <property type="entry name" value="Zn(2)-C6 fungal-type DNA-binding domain"/>
    <property type="match status" value="1"/>
</dbReference>
<keyword evidence="5" id="KW-0804">Transcription</keyword>
<dbReference type="CDD" id="cd00067">
    <property type="entry name" value="GAL4"/>
    <property type="match status" value="1"/>
</dbReference>
<dbReference type="SUPFAM" id="SSF57701">
    <property type="entry name" value="Zn2/Cys6 DNA-binding domain"/>
    <property type="match status" value="1"/>
</dbReference>
<evidence type="ECO:0000256" key="4">
    <source>
        <dbReference type="ARBA" id="ARBA00023125"/>
    </source>
</evidence>
<feature type="domain" description="Zn(2)-C6 fungal-type" evidence="7">
    <location>
        <begin position="9"/>
        <end position="39"/>
    </location>
</feature>
<proteinExistence type="predicted"/>
<dbReference type="Pfam" id="PF11951">
    <property type="entry name" value="Fungal_trans_2"/>
    <property type="match status" value="1"/>
</dbReference>
<sequence length="538" mass="60718">MATSSEVKGCDACRERKLRCDKGRPVCTNCRRSKRDCVTQSFRLSWPRARDRRRLVIGPGPATASRTASSDPQHFLNVTFGHVKQYHALSDDQVGLLDINDDIERDPVDEILRNPSALHIRLNTVRDGSRTLSYFYSVASDSLPSLAGLRHGFRDLLMKMALLDDGPSSRAVLFSVLSLATLHQAPSSSREAIDFKSRTLQALKESAERGNLTLARVMQHMAAAVLLCRIEIALHVESTTLWCLFVCGVHTLLQGARHFAPQLLSSEDSRLLYKHVHYHSSMASFSLRHWRRPDSLDASTKVEFNGRMIAFKCRRALPIPKLLDCVSEECQLLWAVLELRSRPNEDYHSEGHQAALNGLEARISATYSNLTAEVKEFSNFDSDSMSEVWNLVEKRFVVAASWIYLLRTERRLSGPSEIVLALLRDAFDDDAVSIRHLVHCNLPWPIFIIGAEVSSEEHRRILLDLIHRTVSSGNNISPTHSEELPERPTASFETACELLETVWAMEDLHVENDTGRYLDYEQKLHLAFTASRILPALA</sequence>
<reference evidence="8" key="1">
    <citation type="submission" date="2022-07" db="EMBL/GenBank/DDBJ databases">
        <title>Fungi with potential for degradation of polypropylene.</title>
        <authorList>
            <person name="Gostincar C."/>
        </authorList>
    </citation>
    <scope>NUCLEOTIDE SEQUENCE</scope>
    <source>
        <strain evidence="8">EXF-13308</strain>
    </source>
</reference>
<evidence type="ECO:0000256" key="2">
    <source>
        <dbReference type="ARBA" id="ARBA00022833"/>
    </source>
</evidence>
<comment type="caution">
    <text evidence="8">The sequence shown here is derived from an EMBL/GenBank/DDBJ whole genome shotgun (WGS) entry which is preliminary data.</text>
</comment>
<dbReference type="GO" id="GO:0000976">
    <property type="term" value="F:transcription cis-regulatory region binding"/>
    <property type="evidence" value="ECO:0007669"/>
    <property type="project" value="TreeGrafter"/>
</dbReference>
<dbReference type="GO" id="GO:0008270">
    <property type="term" value="F:zinc ion binding"/>
    <property type="evidence" value="ECO:0007669"/>
    <property type="project" value="InterPro"/>
</dbReference>
<dbReference type="GO" id="GO:0005634">
    <property type="term" value="C:nucleus"/>
    <property type="evidence" value="ECO:0007669"/>
    <property type="project" value="UniProtKB-SubCell"/>
</dbReference>
<evidence type="ECO:0000256" key="6">
    <source>
        <dbReference type="ARBA" id="ARBA00023242"/>
    </source>
</evidence>
<evidence type="ECO:0000256" key="1">
    <source>
        <dbReference type="ARBA" id="ARBA00004123"/>
    </source>
</evidence>
<keyword evidence="4" id="KW-0238">DNA-binding</keyword>
<dbReference type="InterPro" id="IPR001138">
    <property type="entry name" value="Zn2Cys6_DnaBD"/>
</dbReference>
<dbReference type="EMBL" id="JANBVO010000019">
    <property type="protein sequence ID" value="KAJ9143521.1"/>
    <property type="molecule type" value="Genomic_DNA"/>
</dbReference>
<dbReference type="PROSITE" id="PS00463">
    <property type="entry name" value="ZN2_CY6_FUNGAL_1"/>
    <property type="match status" value="1"/>
</dbReference>
<accession>A0AA38RYU5</accession>
<dbReference type="Pfam" id="PF00172">
    <property type="entry name" value="Zn_clus"/>
    <property type="match status" value="1"/>
</dbReference>
<evidence type="ECO:0000313" key="9">
    <source>
        <dbReference type="Proteomes" id="UP001174694"/>
    </source>
</evidence>
<protein>
    <recommendedName>
        <fullName evidence="7">Zn(2)-C6 fungal-type domain-containing protein</fullName>
    </recommendedName>
</protein>
<evidence type="ECO:0000259" key="7">
    <source>
        <dbReference type="PROSITE" id="PS50048"/>
    </source>
</evidence>
<organism evidence="8 9">
    <name type="scientific">Pleurostoma richardsiae</name>
    <dbReference type="NCBI Taxonomy" id="41990"/>
    <lineage>
        <taxon>Eukaryota</taxon>
        <taxon>Fungi</taxon>
        <taxon>Dikarya</taxon>
        <taxon>Ascomycota</taxon>
        <taxon>Pezizomycotina</taxon>
        <taxon>Sordariomycetes</taxon>
        <taxon>Sordariomycetidae</taxon>
        <taxon>Calosphaeriales</taxon>
        <taxon>Pleurostomataceae</taxon>
        <taxon>Pleurostoma</taxon>
    </lineage>
</organism>
<dbReference type="SMART" id="SM00066">
    <property type="entry name" value="GAL4"/>
    <property type="match status" value="1"/>
</dbReference>
<dbReference type="GO" id="GO:0000981">
    <property type="term" value="F:DNA-binding transcription factor activity, RNA polymerase II-specific"/>
    <property type="evidence" value="ECO:0007669"/>
    <property type="project" value="InterPro"/>
</dbReference>
<evidence type="ECO:0000256" key="5">
    <source>
        <dbReference type="ARBA" id="ARBA00023163"/>
    </source>
</evidence>
<keyword evidence="9" id="KW-1185">Reference proteome</keyword>
<dbReference type="InterPro" id="IPR036864">
    <property type="entry name" value="Zn2-C6_fun-type_DNA-bd_sf"/>
</dbReference>
<dbReference type="PANTHER" id="PTHR37534">
    <property type="entry name" value="TRANSCRIPTIONAL ACTIVATOR PROTEIN UGA3"/>
    <property type="match status" value="1"/>
</dbReference>
<dbReference type="Proteomes" id="UP001174694">
    <property type="component" value="Unassembled WGS sequence"/>
</dbReference>
<comment type="subcellular location">
    <subcellularLocation>
        <location evidence="1">Nucleus</location>
    </subcellularLocation>
</comment>
<keyword evidence="2" id="KW-0862">Zinc</keyword>
<dbReference type="InterPro" id="IPR021858">
    <property type="entry name" value="Fun_TF"/>
</dbReference>
<keyword evidence="3" id="KW-0805">Transcription regulation</keyword>